<evidence type="ECO:0000313" key="9">
    <source>
        <dbReference type="EMBL" id="PVV00267.1"/>
    </source>
</evidence>
<dbReference type="InterPro" id="IPR006195">
    <property type="entry name" value="aa-tRNA-synth_II"/>
</dbReference>
<name>A0A2T9Z6W4_9FUNG</name>
<evidence type="ECO:0000256" key="4">
    <source>
        <dbReference type="ARBA" id="ARBA00022840"/>
    </source>
</evidence>
<dbReference type="EMBL" id="MBFS01002147">
    <property type="protein sequence ID" value="PVV00267.1"/>
    <property type="molecule type" value="Genomic_DNA"/>
</dbReference>
<evidence type="ECO:0000256" key="6">
    <source>
        <dbReference type="ARBA" id="ARBA00031113"/>
    </source>
</evidence>
<dbReference type="InterPro" id="IPR002314">
    <property type="entry name" value="aa-tRNA-synt_IIb"/>
</dbReference>
<dbReference type="OrthoDB" id="10264585at2759"/>
<evidence type="ECO:0000256" key="1">
    <source>
        <dbReference type="ARBA" id="ARBA00012840"/>
    </source>
</evidence>
<dbReference type="AlphaFoldDB" id="A0A2T9Z6W4"/>
<feature type="region of interest" description="Disordered" evidence="7">
    <location>
        <begin position="77"/>
        <end position="103"/>
    </location>
</feature>
<dbReference type="GO" id="GO:0004828">
    <property type="term" value="F:serine-tRNA ligase activity"/>
    <property type="evidence" value="ECO:0007669"/>
    <property type="project" value="UniProtKB-EC"/>
</dbReference>
<dbReference type="Pfam" id="PF00587">
    <property type="entry name" value="tRNA-synt_2b"/>
    <property type="match status" value="1"/>
</dbReference>
<organism evidence="9 10">
    <name type="scientific">Smittium megazygosporum</name>
    <dbReference type="NCBI Taxonomy" id="133381"/>
    <lineage>
        <taxon>Eukaryota</taxon>
        <taxon>Fungi</taxon>
        <taxon>Fungi incertae sedis</taxon>
        <taxon>Zoopagomycota</taxon>
        <taxon>Kickxellomycotina</taxon>
        <taxon>Harpellomycetes</taxon>
        <taxon>Harpellales</taxon>
        <taxon>Legeriomycetaceae</taxon>
        <taxon>Smittium</taxon>
    </lineage>
</organism>
<dbReference type="PROSITE" id="PS50862">
    <property type="entry name" value="AA_TRNA_LIGASE_II"/>
    <property type="match status" value="1"/>
</dbReference>
<dbReference type="Gene3D" id="3.30.930.10">
    <property type="entry name" value="Bira Bifunctional Protein, Domain 2"/>
    <property type="match status" value="1"/>
</dbReference>
<dbReference type="STRING" id="133381.A0A2T9Z6W4"/>
<dbReference type="SUPFAM" id="SSF55681">
    <property type="entry name" value="Class II aaRS and biotin synthetases"/>
    <property type="match status" value="1"/>
</dbReference>
<dbReference type="EC" id="6.1.1.11" evidence="1"/>
<dbReference type="InterPro" id="IPR002317">
    <property type="entry name" value="Ser-tRNA-ligase_type_1"/>
</dbReference>
<dbReference type="GO" id="GO:0005524">
    <property type="term" value="F:ATP binding"/>
    <property type="evidence" value="ECO:0007669"/>
    <property type="project" value="UniProtKB-KW"/>
</dbReference>
<gene>
    <name evidence="9" type="ORF">BB560_005358</name>
</gene>
<accession>A0A2T9Z6W4</accession>
<proteinExistence type="predicted"/>
<keyword evidence="5" id="KW-0030">Aminoacyl-tRNA synthetase</keyword>
<evidence type="ECO:0000259" key="8">
    <source>
        <dbReference type="PROSITE" id="PS50862"/>
    </source>
</evidence>
<dbReference type="PANTHER" id="PTHR11778">
    <property type="entry name" value="SERYL-TRNA SYNTHETASE"/>
    <property type="match status" value="1"/>
</dbReference>
<reference evidence="9 10" key="1">
    <citation type="journal article" date="2018" name="MBio">
        <title>Comparative Genomics Reveals the Core Gene Toolbox for the Fungus-Insect Symbiosis.</title>
        <authorList>
            <person name="Wang Y."/>
            <person name="Stata M."/>
            <person name="Wang W."/>
            <person name="Stajich J.E."/>
            <person name="White M.M."/>
            <person name="Moncalvo J.M."/>
        </authorList>
    </citation>
    <scope>NUCLEOTIDE SEQUENCE [LARGE SCALE GENOMIC DNA]</scope>
    <source>
        <strain evidence="9 10">SC-DP-2</strain>
    </source>
</reference>
<keyword evidence="10" id="KW-1185">Reference proteome</keyword>
<dbReference type="Proteomes" id="UP000245609">
    <property type="component" value="Unassembled WGS sequence"/>
</dbReference>
<dbReference type="GO" id="GO:0006434">
    <property type="term" value="P:seryl-tRNA aminoacylation"/>
    <property type="evidence" value="ECO:0007669"/>
    <property type="project" value="InterPro"/>
</dbReference>
<comment type="caution">
    <text evidence="9">The sequence shown here is derived from an EMBL/GenBank/DDBJ whole genome shotgun (WGS) entry which is preliminary data.</text>
</comment>
<evidence type="ECO:0000256" key="5">
    <source>
        <dbReference type="ARBA" id="ARBA00023146"/>
    </source>
</evidence>
<protein>
    <recommendedName>
        <fullName evidence="1">serine--tRNA ligase</fullName>
        <ecNumber evidence="1">6.1.1.11</ecNumber>
    </recommendedName>
    <alternativeName>
        <fullName evidence="6">Seryl-tRNA synthetase</fullName>
    </alternativeName>
</protein>
<feature type="non-terminal residue" evidence="9">
    <location>
        <position position="1"/>
    </location>
</feature>
<dbReference type="PRINTS" id="PR00981">
    <property type="entry name" value="TRNASYNTHSER"/>
</dbReference>
<evidence type="ECO:0000313" key="10">
    <source>
        <dbReference type="Proteomes" id="UP000245609"/>
    </source>
</evidence>
<keyword evidence="3" id="KW-0547">Nucleotide-binding</keyword>
<keyword evidence="4" id="KW-0067">ATP-binding</keyword>
<keyword evidence="2" id="KW-0436">Ligase</keyword>
<evidence type="ECO:0000256" key="2">
    <source>
        <dbReference type="ARBA" id="ARBA00022598"/>
    </source>
</evidence>
<dbReference type="InterPro" id="IPR045864">
    <property type="entry name" value="aa-tRNA-synth_II/BPL/LPL"/>
</dbReference>
<sequence>SDDPSDPNNPTEEDPLCLIATSEIPLTAFYGGELMNAKKVNLDEARDPGTTDPFGNDWFGNAQNFAKYFWSPSAKVKKNQGQKGKSAEKDGESIENVSENNGILEPNTSLESFRHKTTQKQIPVGLVGYSHCFRSEAGSRGRDTRGLYRLHQFSKIELVVLTTPETSDSALDFLVSFQRAMCRDLGLTYRVLDMPTHELGASAYKKYDIEVFMPGRNGWGEVTSASNCTDYQAFRLDLRFRSDTASILENRAKSTQFIHTLNATACAIPRTVAAILETNQLPDGSIRVPEVLRPYMMGLKTIR</sequence>
<evidence type="ECO:0000256" key="3">
    <source>
        <dbReference type="ARBA" id="ARBA00022741"/>
    </source>
</evidence>
<feature type="domain" description="Aminoacyl-transfer RNA synthetases class-II family profile" evidence="8">
    <location>
        <begin position="110"/>
        <end position="289"/>
    </location>
</feature>
<evidence type="ECO:0000256" key="7">
    <source>
        <dbReference type="SAM" id="MobiDB-lite"/>
    </source>
</evidence>